<feature type="compositionally biased region" description="Basic and acidic residues" evidence="3">
    <location>
        <begin position="314"/>
        <end position="337"/>
    </location>
</feature>
<feature type="compositionally biased region" description="Basic and acidic residues" evidence="3">
    <location>
        <begin position="292"/>
        <end position="301"/>
    </location>
</feature>
<comment type="caution">
    <text evidence="5">The sequence shown here is derived from an EMBL/GenBank/DDBJ whole genome shotgun (WGS) entry which is preliminary data.</text>
</comment>
<gene>
    <name evidence="5" type="ORF">JTE90_017774</name>
</gene>
<evidence type="ECO:0000256" key="2">
    <source>
        <dbReference type="PROSITE-ProRule" id="PRU00124"/>
    </source>
</evidence>
<dbReference type="SMART" id="SM00192">
    <property type="entry name" value="LDLa"/>
    <property type="match status" value="1"/>
</dbReference>
<dbReference type="EMBL" id="JAFNEN010000354">
    <property type="protein sequence ID" value="KAG8184920.1"/>
    <property type="molecule type" value="Genomic_DNA"/>
</dbReference>
<protein>
    <recommendedName>
        <fullName evidence="7">CUB domain-containing protein</fullName>
    </recommendedName>
</protein>
<dbReference type="Pfam" id="PF00057">
    <property type="entry name" value="Ldl_recept_a"/>
    <property type="match status" value="1"/>
</dbReference>
<dbReference type="InterPro" id="IPR002172">
    <property type="entry name" value="LDrepeatLR_classA_rpt"/>
</dbReference>
<feature type="region of interest" description="Disordered" evidence="3">
    <location>
        <begin position="263"/>
        <end position="347"/>
    </location>
</feature>
<accession>A0AAV6UKE7</accession>
<dbReference type="InterPro" id="IPR036055">
    <property type="entry name" value="LDL_receptor-like_sf"/>
</dbReference>
<dbReference type="Gene3D" id="4.10.400.10">
    <property type="entry name" value="Low-density Lipoprotein Receptor"/>
    <property type="match status" value="1"/>
</dbReference>
<evidence type="ECO:0000256" key="4">
    <source>
        <dbReference type="SAM" id="Phobius"/>
    </source>
</evidence>
<evidence type="ECO:0008006" key="7">
    <source>
        <dbReference type="Google" id="ProtNLM"/>
    </source>
</evidence>
<feature type="compositionally biased region" description="Polar residues" evidence="3">
    <location>
        <begin position="302"/>
        <end position="312"/>
    </location>
</feature>
<keyword evidence="4" id="KW-0472">Membrane</keyword>
<evidence type="ECO:0000256" key="3">
    <source>
        <dbReference type="SAM" id="MobiDB-lite"/>
    </source>
</evidence>
<proteinExistence type="predicted"/>
<reference evidence="5 6" key="1">
    <citation type="journal article" date="2022" name="Nat. Ecol. Evol.">
        <title>A masculinizing supergene underlies an exaggerated male reproductive morph in a spider.</title>
        <authorList>
            <person name="Hendrickx F."/>
            <person name="De Corte Z."/>
            <person name="Sonet G."/>
            <person name="Van Belleghem S.M."/>
            <person name="Kostlbacher S."/>
            <person name="Vangestel C."/>
        </authorList>
    </citation>
    <scope>NUCLEOTIDE SEQUENCE [LARGE SCALE GENOMIC DNA]</scope>
    <source>
        <strain evidence="5">W744_W776</strain>
    </source>
</reference>
<dbReference type="CDD" id="cd00112">
    <property type="entry name" value="LDLa"/>
    <property type="match status" value="1"/>
</dbReference>
<keyword evidence="1 2" id="KW-1015">Disulfide bond</keyword>
<keyword evidence="6" id="KW-1185">Reference proteome</keyword>
<dbReference type="PANTHER" id="PTHR24652">
    <property type="entry name" value="LOW-DENSITY LIPOPROTEIN RECEPTOR CLASS A DOMAIN-CONTAINING PROTEIN 2"/>
    <property type="match status" value="1"/>
</dbReference>
<dbReference type="PANTHER" id="PTHR24652:SF67">
    <property type="entry name" value="LOW-DENSITY LIPOPROTEIN RECEPTOR CLASS A DOMAIN-CONTAINING PROTEIN 2"/>
    <property type="match status" value="1"/>
</dbReference>
<dbReference type="SUPFAM" id="SSF57424">
    <property type="entry name" value="LDL receptor-like module"/>
    <property type="match status" value="1"/>
</dbReference>
<comment type="caution">
    <text evidence="2">Lacks conserved residue(s) required for the propagation of feature annotation.</text>
</comment>
<dbReference type="PROSITE" id="PS01209">
    <property type="entry name" value="LDLRA_1"/>
    <property type="match status" value="1"/>
</dbReference>
<dbReference type="AlphaFoldDB" id="A0AAV6UKE7"/>
<dbReference type="InterPro" id="IPR023415">
    <property type="entry name" value="LDLR_class-A_CS"/>
</dbReference>
<name>A0AAV6UKE7_9ARAC</name>
<feature type="transmembrane region" description="Helical" evidence="4">
    <location>
        <begin position="191"/>
        <end position="212"/>
    </location>
</feature>
<organism evidence="5 6">
    <name type="scientific">Oedothorax gibbosus</name>
    <dbReference type="NCBI Taxonomy" id="931172"/>
    <lineage>
        <taxon>Eukaryota</taxon>
        <taxon>Metazoa</taxon>
        <taxon>Ecdysozoa</taxon>
        <taxon>Arthropoda</taxon>
        <taxon>Chelicerata</taxon>
        <taxon>Arachnida</taxon>
        <taxon>Araneae</taxon>
        <taxon>Araneomorphae</taxon>
        <taxon>Entelegynae</taxon>
        <taxon>Araneoidea</taxon>
        <taxon>Linyphiidae</taxon>
        <taxon>Erigoninae</taxon>
        <taxon>Oedothorax</taxon>
    </lineage>
</organism>
<dbReference type="InterPro" id="IPR042333">
    <property type="entry name" value="LRAD2/Mig-13-like"/>
</dbReference>
<dbReference type="PROSITE" id="PS50068">
    <property type="entry name" value="LDLRA_2"/>
    <property type="match status" value="1"/>
</dbReference>
<keyword evidence="4" id="KW-1133">Transmembrane helix</keyword>
<feature type="compositionally biased region" description="Polar residues" evidence="3">
    <location>
        <begin position="338"/>
        <end position="347"/>
    </location>
</feature>
<evidence type="ECO:0000313" key="5">
    <source>
        <dbReference type="EMBL" id="KAG8184920.1"/>
    </source>
</evidence>
<sequence>MCFLQEISAHYRKEYLEDYPESKTKDVELGLYSESVVSLRCSRQKGKSNQTKGNNNVILSANENSGIVISVQSVKFDNSCNTGESIKFQSTDKMFMVCDRYFDPKIDVDGMVFKSNNVTVSYLNKQTITPYCKFTVTAFTTPPCSMNNNFRCSNGICIWKNLICDYKNNCGDNSDEAYDVCRQEHVSGHMFLYYIFVPPMLITILILLCCCLQGSIILPPRYGPDEVFYLYNRGYQAYPLASTPDYTQAPQNLQRMIDYNTNQRLPNQNEPSTSKQASEEQDNEQQNSNQNKETKSNKEPRTSSQQNSTMSTRNSEKRSKEEQESSERNRNSNKETSKNISETNKSG</sequence>
<feature type="disulfide bond" evidence="2">
    <location>
        <begin position="152"/>
        <end position="170"/>
    </location>
</feature>
<keyword evidence="4" id="KW-0812">Transmembrane</keyword>
<dbReference type="Proteomes" id="UP000827092">
    <property type="component" value="Unassembled WGS sequence"/>
</dbReference>
<feature type="compositionally biased region" description="Polar residues" evidence="3">
    <location>
        <begin position="263"/>
        <end position="275"/>
    </location>
</feature>
<evidence type="ECO:0000256" key="1">
    <source>
        <dbReference type="ARBA" id="ARBA00023157"/>
    </source>
</evidence>
<evidence type="ECO:0000313" key="6">
    <source>
        <dbReference type="Proteomes" id="UP000827092"/>
    </source>
</evidence>